<dbReference type="Proteomes" id="UP000276133">
    <property type="component" value="Unassembled WGS sequence"/>
</dbReference>
<dbReference type="OrthoDB" id="5778525at2759"/>
<dbReference type="InterPro" id="IPR052207">
    <property type="entry name" value="Max-like/E-box_TFs"/>
</dbReference>
<dbReference type="InterPro" id="IPR036638">
    <property type="entry name" value="HLH_DNA-bd_sf"/>
</dbReference>
<dbReference type="EMBL" id="REGN01003860">
    <property type="protein sequence ID" value="RNA20404.1"/>
    <property type="molecule type" value="Genomic_DNA"/>
</dbReference>
<dbReference type="STRING" id="10195.A0A3M7RAH8"/>
<proteinExistence type="predicted"/>
<evidence type="ECO:0000256" key="3">
    <source>
        <dbReference type="ARBA" id="ARBA00023125"/>
    </source>
</evidence>
<dbReference type="GO" id="GO:0046983">
    <property type="term" value="F:protein dimerization activity"/>
    <property type="evidence" value="ECO:0007669"/>
    <property type="project" value="InterPro"/>
</dbReference>
<gene>
    <name evidence="8" type="ORF">BpHYR1_037756</name>
</gene>
<dbReference type="PANTHER" id="PTHR15741:SF25">
    <property type="entry name" value="MAX-LIKE PROTEIN X"/>
    <property type="match status" value="1"/>
</dbReference>
<dbReference type="GO" id="GO:0000978">
    <property type="term" value="F:RNA polymerase II cis-regulatory region sequence-specific DNA binding"/>
    <property type="evidence" value="ECO:0007669"/>
    <property type="project" value="TreeGrafter"/>
</dbReference>
<name>A0A3M7RAH8_BRAPC</name>
<organism evidence="8 9">
    <name type="scientific">Brachionus plicatilis</name>
    <name type="common">Marine rotifer</name>
    <name type="synonym">Brachionus muelleri</name>
    <dbReference type="NCBI Taxonomy" id="10195"/>
    <lineage>
        <taxon>Eukaryota</taxon>
        <taxon>Metazoa</taxon>
        <taxon>Spiralia</taxon>
        <taxon>Gnathifera</taxon>
        <taxon>Rotifera</taxon>
        <taxon>Eurotatoria</taxon>
        <taxon>Monogononta</taxon>
        <taxon>Pseudotrocha</taxon>
        <taxon>Ploima</taxon>
        <taxon>Brachionidae</taxon>
        <taxon>Brachionus</taxon>
    </lineage>
</organism>
<evidence type="ECO:0000313" key="9">
    <source>
        <dbReference type="Proteomes" id="UP000276133"/>
    </source>
</evidence>
<dbReference type="SUPFAM" id="SSF47459">
    <property type="entry name" value="HLH, helix-loop-helix DNA-binding domain"/>
    <property type="match status" value="1"/>
</dbReference>
<dbReference type="GO" id="GO:0000981">
    <property type="term" value="F:DNA-binding transcription factor activity, RNA polymerase II-specific"/>
    <property type="evidence" value="ECO:0007669"/>
    <property type="project" value="TreeGrafter"/>
</dbReference>
<accession>A0A3M7RAH8</accession>
<sequence>MQILPSKCGQTRLKQNNLKQLHYDCLGLGIKTRESNRGYDELQNIVPSCDYMDPSSSQKVCKATVLKRSIDYIHELEKEKDKHEHDLDSLKKEIMALRIMKTNYEEMLQYHRNAPKDNSVEINDEAKFDLFVKFSDNLFNSFQSMINTNSFGELSASMFNWLEQTCTANNLKNFIILSLYQAAQQIFH</sequence>
<feature type="domain" description="BHLH" evidence="7">
    <location>
        <begin position="34"/>
        <end position="77"/>
    </location>
</feature>
<keyword evidence="9" id="KW-1185">Reference proteome</keyword>
<evidence type="ECO:0000256" key="1">
    <source>
        <dbReference type="ARBA" id="ARBA00004123"/>
    </source>
</evidence>
<keyword evidence="4" id="KW-0804">Transcription</keyword>
<keyword evidence="6" id="KW-0175">Coiled coil</keyword>
<protein>
    <submittedName>
        <fullName evidence="8">Max X isoform X2</fullName>
    </submittedName>
</protein>
<keyword evidence="5" id="KW-0539">Nucleus</keyword>
<dbReference type="PANTHER" id="PTHR15741">
    <property type="entry name" value="BASIC HELIX-LOOP-HELIX ZIP TRANSCRIPTION FACTOR"/>
    <property type="match status" value="1"/>
</dbReference>
<evidence type="ECO:0000313" key="8">
    <source>
        <dbReference type="EMBL" id="RNA20404.1"/>
    </source>
</evidence>
<evidence type="ECO:0000256" key="6">
    <source>
        <dbReference type="SAM" id="Coils"/>
    </source>
</evidence>
<keyword evidence="2" id="KW-0805">Transcription regulation</keyword>
<dbReference type="InterPro" id="IPR011598">
    <property type="entry name" value="bHLH_dom"/>
</dbReference>
<comment type="subcellular location">
    <subcellularLocation>
        <location evidence="1">Nucleus</location>
    </subcellularLocation>
</comment>
<evidence type="ECO:0000256" key="5">
    <source>
        <dbReference type="ARBA" id="ARBA00023242"/>
    </source>
</evidence>
<comment type="caution">
    <text evidence="8">The sequence shown here is derived from an EMBL/GenBank/DDBJ whole genome shotgun (WGS) entry which is preliminary data.</text>
</comment>
<dbReference type="Pfam" id="PF00010">
    <property type="entry name" value="HLH"/>
    <property type="match status" value="1"/>
</dbReference>
<evidence type="ECO:0000256" key="4">
    <source>
        <dbReference type="ARBA" id="ARBA00023163"/>
    </source>
</evidence>
<keyword evidence="3" id="KW-0238">DNA-binding</keyword>
<evidence type="ECO:0000256" key="2">
    <source>
        <dbReference type="ARBA" id="ARBA00023015"/>
    </source>
</evidence>
<reference evidence="8 9" key="1">
    <citation type="journal article" date="2018" name="Sci. Rep.">
        <title>Genomic signatures of local adaptation to the degree of environmental predictability in rotifers.</title>
        <authorList>
            <person name="Franch-Gras L."/>
            <person name="Hahn C."/>
            <person name="Garcia-Roger E.M."/>
            <person name="Carmona M.J."/>
            <person name="Serra M."/>
            <person name="Gomez A."/>
        </authorList>
    </citation>
    <scope>NUCLEOTIDE SEQUENCE [LARGE SCALE GENOMIC DNA]</scope>
    <source>
        <strain evidence="8">HYR1</strain>
    </source>
</reference>
<dbReference type="Gene3D" id="4.10.280.10">
    <property type="entry name" value="Helix-loop-helix DNA-binding domain"/>
    <property type="match status" value="1"/>
</dbReference>
<feature type="coiled-coil region" evidence="6">
    <location>
        <begin position="66"/>
        <end position="107"/>
    </location>
</feature>
<dbReference type="GO" id="GO:0005634">
    <property type="term" value="C:nucleus"/>
    <property type="evidence" value="ECO:0007669"/>
    <property type="project" value="UniProtKB-SubCell"/>
</dbReference>
<evidence type="ECO:0000259" key="7">
    <source>
        <dbReference type="Pfam" id="PF00010"/>
    </source>
</evidence>
<dbReference type="AlphaFoldDB" id="A0A3M7RAH8"/>